<dbReference type="SUPFAM" id="SSF56317">
    <property type="entry name" value="Carbon-nitrogen hydrolase"/>
    <property type="match status" value="1"/>
</dbReference>
<dbReference type="InterPro" id="IPR036526">
    <property type="entry name" value="C-N_Hydrolase_sf"/>
</dbReference>
<dbReference type="Proteomes" id="UP001605036">
    <property type="component" value="Unassembled WGS sequence"/>
</dbReference>
<keyword evidence="5" id="KW-1185">Reference proteome</keyword>
<dbReference type="PANTHER" id="PTHR43674">
    <property type="entry name" value="NITRILASE C965.09-RELATED"/>
    <property type="match status" value="1"/>
</dbReference>
<dbReference type="InterPro" id="IPR050345">
    <property type="entry name" value="Aliph_Amidase/BUP"/>
</dbReference>
<dbReference type="CDD" id="cd07573">
    <property type="entry name" value="CPA"/>
    <property type="match status" value="1"/>
</dbReference>
<dbReference type="GO" id="GO:0016811">
    <property type="term" value="F:hydrolase activity, acting on carbon-nitrogen (but not peptide) bonds, in linear amides"/>
    <property type="evidence" value="ECO:0007669"/>
    <property type="project" value="UniProtKB-ARBA"/>
</dbReference>
<dbReference type="AlphaFoldDB" id="A0ABD1ZMP6"/>
<protein>
    <recommendedName>
        <fullName evidence="3">CN hydrolase domain-containing protein</fullName>
    </recommendedName>
</protein>
<dbReference type="Pfam" id="PF00795">
    <property type="entry name" value="CN_hydrolase"/>
    <property type="match status" value="1"/>
</dbReference>
<evidence type="ECO:0000313" key="5">
    <source>
        <dbReference type="Proteomes" id="UP001605036"/>
    </source>
</evidence>
<gene>
    <name evidence="4" type="ORF">R1flu_020854</name>
</gene>
<dbReference type="PANTHER" id="PTHR43674:SF2">
    <property type="entry name" value="BETA-UREIDOPROPIONASE"/>
    <property type="match status" value="1"/>
</dbReference>
<comment type="caution">
    <text evidence="4">The sequence shown here is derived from an EMBL/GenBank/DDBJ whole genome shotgun (WGS) entry which is preliminary data.</text>
</comment>
<proteinExistence type="inferred from homology"/>
<keyword evidence="1" id="KW-0378">Hydrolase</keyword>
<dbReference type="InterPro" id="IPR003010">
    <property type="entry name" value="C-N_Hydrolase"/>
</dbReference>
<dbReference type="InterPro" id="IPR017755">
    <property type="entry name" value="N-carbamoylputrescine_amidase"/>
</dbReference>
<evidence type="ECO:0000256" key="1">
    <source>
        <dbReference type="ARBA" id="ARBA00022801"/>
    </source>
</evidence>
<reference evidence="4 5" key="1">
    <citation type="submission" date="2024-09" db="EMBL/GenBank/DDBJ databases">
        <title>Chromosome-scale assembly of Riccia fluitans.</title>
        <authorList>
            <person name="Paukszto L."/>
            <person name="Sawicki J."/>
            <person name="Karawczyk K."/>
            <person name="Piernik-Szablinska J."/>
            <person name="Szczecinska M."/>
            <person name="Mazdziarz M."/>
        </authorList>
    </citation>
    <scope>NUCLEOTIDE SEQUENCE [LARGE SCALE GENOMIC DNA]</scope>
    <source>
        <strain evidence="4">Rf_01</strain>
        <tissue evidence="4">Aerial parts of the thallus</tissue>
    </source>
</reference>
<evidence type="ECO:0000256" key="2">
    <source>
        <dbReference type="ARBA" id="ARBA00034122"/>
    </source>
</evidence>
<dbReference type="EMBL" id="JBHFFA010000001">
    <property type="protein sequence ID" value="KAL2652726.1"/>
    <property type="molecule type" value="Genomic_DNA"/>
</dbReference>
<feature type="domain" description="CN hydrolase" evidence="3">
    <location>
        <begin position="11"/>
        <end position="269"/>
    </location>
</feature>
<dbReference type="PROSITE" id="PS50263">
    <property type="entry name" value="CN_HYDROLASE"/>
    <property type="match status" value="1"/>
</dbReference>
<name>A0ABD1ZMP6_9MARC</name>
<organism evidence="4 5">
    <name type="scientific">Riccia fluitans</name>
    <dbReference type="NCBI Taxonomy" id="41844"/>
    <lineage>
        <taxon>Eukaryota</taxon>
        <taxon>Viridiplantae</taxon>
        <taxon>Streptophyta</taxon>
        <taxon>Embryophyta</taxon>
        <taxon>Marchantiophyta</taxon>
        <taxon>Marchantiopsida</taxon>
        <taxon>Marchantiidae</taxon>
        <taxon>Marchantiales</taxon>
        <taxon>Ricciaceae</taxon>
        <taxon>Riccia</taxon>
    </lineage>
</organism>
<sequence>MVRSKVERREVTVASLQFSCTDEVQPNVDKAERMVREAHAKGANIVLIQELFEGYYFCQAQREDFFKRARPREGHPTIERMKNLAKELNVVIPVSFFEEANCAHYNSVVVIDADGSDLGLYRKSHIPDGPGYQEKFYFNLGDTGFKVFDTKFGKIGVAICWDQWFPEVARALTLMGAELLFYPTAIGSEPQDSDLHSSGHWQRVMQGHAGANVIPVIASNRVGEEIIETEHGPSKITFYGNSFIAGPRGELVAAADDKSDTVLVATFDLDSIRYQRASWGVFRDRRPDLYKVLLSLDGKQTVA</sequence>
<dbReference type="Gene3D" id="3.60.110.10">
    <property type="entry name" value="Carbon-nitrogen hydrolase"/>
    <property type="match status" value="1"/>
</dbReference>
<accession>A0ABD1ZMP6</accession>
<comment type="similarity">
    <text evidence="2">Belongs to the carbon-nitrogen hydrolase superfamily.</text>
</comment>
<evidence type="ECO:0000313" key="4">
    <source>
        <dbReference type="EMBL" id="KAL2652726.1"/>
    </source>
</evidence>
<evidence type="ECO:0000259" key="3">
    <source>
        <dbReference type="PROSITE" id="PS50263"/>
    </source>
</evidence>
<dbReference type="NCBIfam" id="TIGR03381">
    <property type="entry name" value="agmatine_aguB"/>
    <property type="match status" value="1"/>
</dbReference>